<dbReference type="PANTHER" id="PTHR42812:SF12">
    <property type="entry name" value="BETA-XYLOSIDASE-RELATED"/>
    <property type="match status" value="1"/>
</dbReference>
<dbReference type="Pfam" id="PF17851">
    <property type="entry name" value="GH43_C2"/>
    <property type="match status" value="1"/>
</dbReference>
<dbReference type="Pfam" id="PF04616">
    <property type="entry name" value="Glyco_hydro_43"/>
    <property type="match status" value="1"/>
</dbReference>
<feature type="chain" id="PRO_5039303088" evidence="7">
    <location>
        <begin position="21"/>
        <end position="556"/>
    </location>
</feature>
<reference evidence="9" key="1">
    <citation type="journal article" date="2021" name="PeerJ">
        <title>Extensive microbial diversity within the chicken gut microbiome revealed by metagenomics and culture.</title>
        <authorList>
            <person name="Gilroy R."/>
            <person name="Ravi A."/>
            <person name="Getino M."/>
            <person name="Pursley I."/>
            <person name="Horton D.L."/>
            <person name="Alikhan N.F."/>
            <person name="Baker D."/>
            <person name="Gharbi K."/>
            <person name="Hall N."/>
            <person name="Watson M."/>
            <person name="Adriaenssens E.M."/>
            <person name="Foster-Nyarko E."/>
            <person name="Jarju S."/>
            <person name="Secka A."/>
            <person name="Antonio M."/>
            <person name="Oren A."/>
            <person name="Chaudhuri R.R."/>
            <person name="La Ragione R."/>
            <person name="Hildebrand F."/>
            <person name="Pallen M.J."/>
        </authorList>
    </citation>
    <scope>NUCLEOTIDE SEQUENCE</scope>
    <source>
        <strain evidence="9">ChiHjej12B11-16260</strain>
    </source>
</reference>
<feature type="site" description="Important for catalytic activity, responsible for pKa modulation of the active site Glu and correct orientation of both the proton donor and substrate" evidence="5">
    <location>
        <position position="155"/>
    </location>
</feature>
<feature type="active site" description="Proton acceptor" evidence="4">
    <location>
        <position position="46"/>
    </location>
</feature>
<dbReference type="SUPFAM" id="SSF75005">
    <property type="entry name" value="Arabinanase/levansucrase/invertase"/>
    <property type="match status" value="1"/>
</dbReference>
<feature type="domain" description="Beta-xylosidase C-terminal Concanavalin A-like" evidence="8">
    <location>
        <begin position="342"/>
        <end position="553"/>
    </location>
</feature>
<evidence type="ECO:0000256" key="6">
    <source>
        <dbReference type="RuleBase" id="RU361187"/>
    </source>
</evidence>
<dbReference type="InterPro" id="IPR051795">
    <property type="entry name" value="Glycosyl_Hydrlase_43"/>
</dbReference>
<dbReference type="EMBL" id="DXFB01000065">
    <property type="protein sequence ID" value="HIX45073.1"/>
    <property type="molecule type" value="Genomic_DNA"/>
</dbReference>
<evidence type="ECO:0000256" key="1">
    <source>
        <dbReference type="ARBA" id="ARBA00009865"/>
    </source>
</evidence>
<organism evidence="9 10">
    <name type="scientific">Candidatus Barnesiella excrementipullorum</name>
    <dbReference type="NCBI Taxonomy" id="2838479"/>
    <lineage>
        <taxon>Bacteria</taxon>
        <taxon>Pseudomonadati</taxon>
        <taxon>Bacteroidota</taxon>
        <taxon>Bacteroidia</taxon>
        <taxon>Bacteroidales</taxon>
        <taxon>Barnesiellaceae</taxon>
        <taxon>Barnesiella</taxon>
    </lineage>
</organism>
<evidence type="ECO:0000256" key="7">
    <source>
        <dbReference type="SAM" id="SignalP"/>
    </source>
</evidence>
<evidence type="ECO:0000313" key="9">
    <source>
        <dbReference type="EMBL" id="HIX45073.1"/>
    </source>
</evidence>
<dbReference type="InterPro" id="IPR023296">
    <property type="entry name" value="Glyco_hydro_beta-prop_sf"/>
</dbReference>
<keyword evidence="3 6" id="KW-0326">Glycosidase</keyword>
<proteinExistence type="inferred from homology"/>
<dbReference type="SUPFAM" id="SSF49899">
    <property type="entry name" value="Concanavalin A-like lectins/glucanases"/>
    <property type="match status" value="1"/>
</dbReference>
<evidence type="ECO:0000259" key="8">
    <source>
        <dbReference type="Pfam" id="PF17851"/>
    </source>
</evidence>
<protein>
    <submittedName>
        <fullName evidence="9">Glycoside hydrolase 43 family protein</fullName>
    </submittedName>
</protein>
<dbReference type="GO" id="GO:0005975">
    <property type="term" value="P:carbohydrate metabolic process"/>
    <property type="evidence" value="ECO:0007669"/>
    <property type="project" value="InterPro"/>
</dbReference>
<evidence type="ECO:0000256" key="2">
    <source>
        <dbReference type="ARBA" id="ARBA00022801"/>
    </source>
</evidence>
<dbReference type="InterPro" id="IPR006710">
    <property type="entry name" value="Glyco_hydro_43"/>
</dbReference>
<dbReference type="InterPro" id="IPR041542">
    <property type="entry name" value="GH43_C2"/>
</dbReference>
<dbReference type="Proteomes" id="UP000824246">
    <property type="component" value="Unassembled WGS sequence"/>
</dbReference>
<accession>A0A9D1VR55</accession>
<dbReference type="InterPro" id="IPR013320">
    <property type="entry name" value="ConA-like_dom_sf"/>
</dbReference>
<evidence type="ECO:0000256" key="4">
    <source>
        <dbReference type="PIRSR" id="PIRSR606710-1"/>
    </source>
</evidence>
<keyword evidence="2 6" id="KW-0378">Hydrolase</keyword>
<comment type="similarity">
    <text evidence="1 6">Belongs to the glycosyl hydrolase 43 family.</text>
</comment>
<evidence type="ECO:0000256" key="5">
    <source>
        <dbReference type="PIRSR" id="PIRSR606710-2"/>
    </source>
</evidence>
<dbReference type="Gene3D" id="2.60.120.200">
    <property type="match status" value="1"/>
</dbReference>
<keyword evidence="7" id="KW-0732">Signal</keyword>
<dbReference type="GO" id="GO:0004553">
    <property type="term" value="F:hydrolase activity, hydrolyzing O-glycosyl compounds"/>
    <property type="evidence" value="ECO:0007669"/>
    <property type="project" value="InterPro"/>
</dbReference>
<dbReference type="AlphaFoldDB" id="A0A9D1VR55"/>
<sequence length="556" mass="61892">MKKSLLSFAGLAMCTLSALAGVSDVWVADLGNGKYQNPILYADYSDPDLCRVGDDYYMTSSSFNCIPGLQILHSRDLVNWEIVSAALPWGLVPEETYRTVQHGCGVWAPSIRHHDGEFYIFWGDPDVGIMMTKAAQVEGPWSTPHIVKAGKGYIDTTPLWDDDGRVYLVHGIAGSRGELKSVLFVCELSADATSVISESRIVFDGHEKHETVEGPKFYKRNGYYYIFAPAGGVPTGWQLVLRSKDPYGPYEERTVLAQGSTDVNGPHQGGWVDTPTGEDWFIHFQDVGAYGRVVWLEPMTWTADGWPVIGVDKDGDGCGEPVKQWKKPNVGKSYPVMTPAESDEFDSNRLGLQWQWHANYDRRWHFCNAAEGHLRLYSFPVPEDYKNLYDVSNLLLQKTPGKDFIVTTKLTFEPCAKYKGERTGLLVMGTDYAGLILENTADGLVLSQVACKRADKGKPETVNASVPLTDNTVYLRATFKDTGKKIEKSEGSADMIVDVTFSYSLDGKKYLPLGAKFNLKEGKWIGAKVGMFCTRPALKSNDGGWAEIDWFRVTKR</sequence>
<dbReference type="CDD" id="cd09001">
    <property type="entry name" value="GH43_FsAxh1-like"/>
    <property type="match status" value="1"/>
</dbReference>
<evidence type="ECO:0000313" key="10">
    <source>
        <dbReference type="Proteomes" id="UP000824246"/>
    </source>
</evidence>
<gene>
    <name evidence="9" type="ORF">H9982_02505</name>
</gene>
<dbReference type="PANTHER" id="PTHR42812">
    <property type="entry name" value="BETA-XYLOSIDASE"/>
    <property type="match status" value="1"/>
</dbReference>
<feature type="active site" description="Proton donor" evidence="4">
    <location>
        <position position="213"/>
    </location>
</feature>
<reference evidence="9" key="2">
    <citation type="submission" date="2021-04" db="EMBL/GenBank/DDBJ databases">
        <authorList>
            <person name="Gilroy R."/>
        </authorList>
    </citation>
    <scope>NUCLEOTIDE SEQUENCE</scope>
    <source>
        <strain evidence="9">ChiHjej12B11-16260</strain>
    </source>
</reference>
<name>A0A9D1VR55_9BACT</name>
<dbReference type="Gene3D" id="2.115.10.20">
    <property type="entry name" value="Glycosyl hydrolase domain, family 43"/>
    <property type="match status" value="1"/>
</dbReference>
<evidence type="ECO:0000256" key="3">
    <source>
        <dbReference type="ARBA" id="ARBA00023295"/>
    </source>
</evidence>
<comment type="caution">
    <text evidence="9">The sequence shown here is derived from an EMBL/GenBank/DDBJ whole genome shotgun (WGS) entry which is preliminary data.</text>
</comment>
<feature type="signal peptide" evidence="7">
    <location>
        <begin position="1"/>
        <end position="20"/>
    </location>
</feature>